<feature type="domain" description="HTH gntR-type" evidence="4">
    <location>
        <begin position="255"/>
        <end position="323"/>
    </location>
</feature>
<dbReference type="Proteomes" id="UP000245412">
    <property type="component" value="Unassembled WGS sequence"/>
</dbReference>
<dbReference type="InterPro" id="IPR000524">
    <property type="entry name" value="Tscrpt_reg_HTH_GntR"/>
</dbReference>
<dbReference type="SUPFAM" id="SSF46785">
    <property type="entry name" value="Winged helix' DNA-binding domain"/>
    <property type="match status" value="2"/>
</dbReference>
<comment type="caution">
    <text evidence="5">The sequence shown here is derived from an EMBL/GenBank/DDBJ whole genome shotgun (WGS) entry which is preliminary data.</text>
</comment>
<dbReference type="PANTHER" id="PTHR43537:SF24">
    <property type="entry name" value="GLUCONATE OPERON TRANSCRIPTIONAL REPRESSOR"/>
    <property type="match status" value="1"/>
</dbReference>
<dbReference type="Pfam" id="PF00392">
    <property type="entry name" value="GntR"/>
    <property type="match status" value="2"/>
</dbReference>
<dbReference type="PROSITE" id="PS50949">
    <property type="entry name" value="HTH_GNTR"/>
    <property type="match status" value="2"/>
</dbReference>
<feature type="domain" description="HTH gntR-type" evidence="4">
    <location>
        <begin position="5"/>
        <end position="73"/>
    </location>
</feature>
<dbReference type="InterPro" id="IPR036388">
    <property type="entry name" value="WH-like_DNA-bd_sf"/>
</dbReference>
<dbReference type="RefSeq" id="WP_109748534.1">
    <property type="nucleotide sequence ID" value="NZ_JANKBI010000020.1"/>
</dbReference>
<proteinExistence type="predicted"/>
<evidence type="ECO:0000313" key="6">
    <source>
        <dbReference type="Proteomes" id="UP000245412"/>
    </source>
</evidence>
<dbReference type="GO" id="GO:0003677">
    <property type="term" value="F:DNA binding"/>
    <property type="evidence" value="ECO:0007669"/>
    <property type="project" value="UniProtKB-KW"/>
</dbReference>
<organism evidence="5 6">
    <name type="scientific">Murimonas intestini</name>
    <dbReference type="NCBI Taxonomy" id="1337051"/>
    <lineage>
        <taxon>Bacteria</taxon>
        <taxon>Bacillati</taxon>
        <taxon>Bacillota</taxon>
        <taxon>Clostridia</taxon>
        <taxon>Lachnospirales</taxon>
        <taxon>Lachnospiraceae</taxon>
        <taxon>Murimonas</taxon>
    </lineage>
</organism>
<dbReference type="PANTHER" id="PTHR43537">
    <property type="entry name" value="TRANSCRIPTIONAL REGULATOR, GNTR FAMILY"/>
    <property type="match status" value="1"/>
</dbReference>
<evidence type="ECO:0000256" key="3">
    <source>
        <dbReference type="ARBA" id="ARBA00023163"/>
    </source>
</evidence>
<dbReference type="EMBL" id="QGGY01000019">
    <property type="protein sequence ID" value="PWJ72340.1"/>
    <property type="molecule type" value="Genomic_DNA"/>
</dbReference>
<protein>
    <submittedName>
        <fullName evidence="5">Regulatory GntR family protein</fullName>
    </submittedName>
</protein>
<keyword evidence="2" id="KW-0238">DNA-binding</keyword>
<accession>A0AB73SYB7</accession>
<dbReference type="InterPro" id="IPR036390">
    <property type="entry name" value="WH_DNA-bd_sf"/>
</dbReference>
<sequence>MEQKKTLFDYLYQNLIHQIKTGYLPYGAALPSISQLCQSYNVGIRTVRDVLDKLRDEGFIHSEERKASRVIYMPSPSDQGCDAISSVLSQKDSVMDVYETMAVLMPPLFAFSARACSAKSMDRLFSPLERASNKDSVSLWRICSSILHGLLESSGNLLFCDIYTSLELHTRMPFFLNRHEAMASINEYADPKNILTLMNTLKLRNDEEIVRGFSMAYRSVAGSIDKYLDTLSQSCGSKPESRESTYFWNPGKGRDHYYVQITRDLIDKIGTGIYKNASFLPSEGELAEQYGVSVSTVRQAISSLNQLGFTKTYNVKGTQVTLFNDQATHDCMKIRVYKQDTLIYLSGLQFMAAAIKPAALLAFPHIDEKMMLSLAEDARRPGAIPLDSIVKCIISLTELPPLQLILSEVSKLLHWGYYFSFFNTWEYDSAALNRISLDALASLQAGDADGFARRLSLSYCHAFEMIRDFMAGCGLPKAGRLLTPDMWT</sequence>
<keyword evidence="3" id="KW-0804">Transcription</keyword>
<keyword evidence="1" id="KW-0805">Transcription regulation</keyword>
<name>A0AB73SYB7_9FIRM</name>
<evidence type="ECO:0000256" key="2">
    <source>
        <dbReference type="ARBA" id="ARBA00023125"/>
    </source>
</evidence>
<keyword evidence="6" id="KW-1185">Reference proteome</keyword>
<evidence type="ECO:0000256" key="1">
    <source>
        <dbReference type="ARBA" id="ARBA00023015"/>
    </source>
</evidence>
<evidence type="ECO:0000313" key="5">
    <source>
        <dbReference type="EMBL" id="PWJ72340.1"/>
    </source>
</evidence>
<dbReference type="Gene3D" id="1.10.10.10">
    <property type="entry name" value="Winged helix-like DNA-binding domain superfamily/Winged helix DNA-binding domain"/>
    <property type="match status" value="2"/>
</dbReference>
<gene>
    <name evidence="5" type="ORF">C7383_11944</name>
</gene>
<dbReference type="AlphaFoldDB" id="A0AB73SYB7"/>
<evidence type="ECO:0000259" key="4">
    <source>
        <dbReference type="PROSITE" id="PS50949"/>
    </source>
</evidence>
<dbReference type="GO" id="GO:0003700">
    <property type="term" value="F:DNA-binding transcription factor activity"/>
    <property type="evidence" value="ECO:0007669"/>
    <property type="project" value="InterPro"/>
</dbReference>
<dbReference type="SMART" id="SM00345">
    <property type="entry name" value="HTH_GNTR"/>
    <property type="match status" value="2"/>
</dbReference>
<dbReference type="PRINTS" id="PR00035">
    <property type="entry name" value="HTHGNTR"/>
</dbReference>
<reference evidence="5 6" key="1">
    <citation type="submission" date="2018-05" db="EMBL/GenBank/DDBJ databases">
        <authorList>
            <person name="Goeker M."/>
            <person name="Huntemann M."/>
            <person name="Clum A."/>
            <person name="Pillay M."/>
            <person name="Palaniappan K."/>
            <person name="Varghese N."/>
            <person name="Mikhailova N."/>
            <person name="Stamatis D."/>
            <person name="Reddy T."/>
            <person name="Daum C."/>
            <person name="Shapiro N."/>
            <person name="Ivanova N."/>
            <person name="Kyrpides N."/>
            <person name="Woyke T."/>
        </authorList>
    </citation>
    <scope>NUCLEOTIDE SEQUENCE [LARGE SCALE GENOMIC DNA]</scope>
    <source>
        <strain evidence="5 6">DSM 26524</strain>
    </source>
</reference>
<dbReference type="CDD" id="cd07377">
    <property type="entry name" value="WHTH_GntR"/>
    <property type="match status" value="2"/>
</dbReference>